<sequence>MSDPIPSAHPDPDAVDQKLPANAEDRKAAAALSSLNTNEIAADSDSAAKPPASADQEALGKAMSRLEIAAGTGAAGKGGAGAAQKKGSAGEVVKKQAVKVAAEDVTLLAEELELNKLKATELLKLHDGDAKKAIKAFVTPAVAA</sequence>
<reference evidence="3 4" key="1">
    <citation type="submission" date="2016-12" db="EMBL/GenBank/DDBJ databases">
        <title>The genomes of Aspergillus section Nigri reveals drivers in fungal speciation.</title>
        <authorList>
            <consortium name="DOE Joint Genome Institute"/>
            <person name="Vesth T.C."/>
            <person name="Nybo J."/>
            <person name="Theobald S."/>
            <person name="Brandl J."/>
            <person name="Frisvad J.C."/>
            <person name="Nielsen K.F."/>
            <person name="Lyhne E.K."/>
            <person name="Kogle M.E."/>
            <person name="Kuo A."/>
            <person name="Riley R."/>
            <person name="Clum A."/>
            <person name="Nolan M."/>
            <person name="Lipzen A."/>
            <person name="Salamov A."/>
            <person name="Henrissat B."/>
            <person name="Wiebenga A."/>
            <person name="De Vries R.P."/>
            <person name="Grigoriev I.V."/>
            <person name="Mortensen U.H."/>
            <person name="Andersen M.R."/>
            <person name="Baker S.E."/>
        </authorList>
    </citation>
    <scope>NUCLEOTIDE SEQUENCE [LARGE SCALE GENOMIC DNA]</scope>
    <source>
        <strain evidence="3 4">IBT 23096</strain>
    </source>
</reference>
<dbReference type="OrthoDB" id="285219at2759"/>
<dbReference type="AlphaFoldDB" id="A0A2I2GP37"/>
<feature type="domain" description="Nascent polypeptide-associated complex subunit alpha-like UBA" evidence="2">
    <location>
        <begin position="98"/>
        <end position="138"/>
    </location>
</feature>
<organism evidence="3 4">
    <name type="scientific">Aspergillus steynii IBT 23096</name>
    <dbReference type="NCBI Taxonomy" id="1392250"/>
    <lineage>
        <taxon>Eukaryota</taxon>
        <taxon>Fungi</taxon>
        <taxon>Dikarya</taxon>
        <taxon>Ascomycota</taxon>
        <taxon>Pezizomycotina</taxon>
        <taxon>Eurotiomycetes</taxon>
        <taxon>Eurotiomycetidae</taxon>
        <taxon>Eurotiales</taxon>
        <taxon>Aspergillaceae</taxon>
        <taxon>Aspergillus</taxon>
        <taxon>Aspergillus subgen. Circumdati</taxon>
    </lineage>
</organism>
<evidence type="ECO:0000256" key="1">
    <source>
        <dbReference type="SAM" id="MobiDB-lite"/>
    </source>
</evidence>
<gene>
    <name evidence="3" type="ORF">P170DRAFT_460728</name>
</gene>
<dbReference type="PANTHER" id="PTHR31184:SF2">
    <property type="entry name" value="HUNTINGTIN-INTERACTING PROTEIN K"/>
    <property type="match status" value="1"/>
</dbReference>
<evidence type="ECO:0000313" key="3">
    <source>
        <dbReference type="EMBL" id="PLB54641.1"/>
    </source>
</evidence>
<dbReference type="InterPro" id="IPR038922">
    <property type="entry name" value="HYPK_UBA"/>
</dbReference>
<dbReference type="GeneID" id="36559661"/>
<dbReference type="Proteomes" id="UP000234275">
    <property type="component" value="Unassembled WGS sequence"/>
</dbReference>
<dbReference type="InterPro" id="IPR044034">
    <property type="entry name" value="NAC-like_UBA"/>
</dbReference>
<keyword evidence="4" id="KW-1185">Reference proteome</keyword>
<dbReference type="VEuPathDB" id="FungiDB:P170DRAFT_460728"/>
<dbReference type="CDD" id="cd14361">
    <property type="entry name" value="UBA_HYPK"/>
    <property type="match status" value="1"/>
</dbReference>
<feature type="region of interest" description="Disordered" evidence="1">
    <location>
        <begin position="1"/>
        <end position="34"/>
    </location>
</feature>
<evidence type="ECO:0000313" key="4">
    <source>
        <dbReference type="Proteomes" id="UP000234275"/>
    </source>
</evidence>
<accession>A0A2I2GP37</accession>
<dbReference type="InterPro" id="IPR052617">
    <property type="entry name" value="Huntingtin-int_K"/>
</dbReference>
<dbReference type="PANTHER" id="PTHR31184">
    <property type="entry name" value="HUNTINGTIN-INTERACTING PROTEIN K FAMILY MEMBER"/>
    <property type="match status" value="1"/>
</dbReference>
<evidence type="ECO:0000259" key="2">
    <source>
        <dbReference type="Pfam" id="PF19026"/>
    </source>
</evidence>
<dbReference type="STRING" id="1392250.A0A2I2GP37"/>
<dbReference type="Pfam" id="PF19026">
    <property type="entry name" value="UBA_HYPK"/>
    <property type="match status" value="1"/>
</dbReference>
<comment type="caution">
    <text evidence="3">The sequence shown here is derived from an EMBL/GenBank/DDBJ whole genome shotgun (WGS) entry which is preliminary data.</text>
</comment>
<dbReference type="RefSeq" id="XP_024709943.1">
    <property type="nucleotide sequence ID" value="XM_024851963.1"/>
</dbReference>
<proteinExistence type="predicted"/>
<dbReference type="EMBL" id="MSFO01000001">
    <property type="protein sequence ID" value="PLB54641.1"/>
    <property type="molecule type" value="Genomic_DNA"/>
</dbReference>
<dbReference type="GO" id="GO:0043066">
    <property type="term" value="P:negative regulation of apoptotic process"/>
    <property type="evidence" value="ECO:0007669"/>
    <property type="project" value="TreeGrafter"/>
</dbReference>
<name>A0A2I2GP37_9EURO</name>
<protein>
    <recommendedName>
        <fullName evidence="2">Nascent polypeptide-associated complex subunit alpha-like UBA domain-containing protein</fullName>
    </recommendedName>
</protein>
<dbReference type="GO" id="GO:0050821">
    <property type="term" value="P:protein stabilization"/>
    <property type="evidence" value="ECO:0007669"/>
    <property type="project" value="TreeGrafter"/>
</dbReference>